<accession>A0A085MNR6</accession>
<dbReference type="PANTHER" id="PTHR24252:SF18">
    <property type="entry name" value="OVOCHYMASE 1"/>
    <property type="match status" value="1"/>
</dbReference>
<proteinExistence type="predicted"/>
<dbReference type="InterPro" id="IPR001254">
    <property type="entry name" value="Trypsin_dom"/>
</dbReference>
<dbReference type="SUPFAM" id="SSF50494">
    <property type="entry name" value="Trypsin-like serine proteases"/>
    <property type="match status" value="1"/>
</dbReference>
<dbReference type="PANTHER" id="PTHR24252">
    <property type="entry name" value="ACROSIN-RELATED"/>
    <property type="match status" value="1"/>
</dbReference>
<dbReference type="PRINTS" id="PR00722">
    <property type="entry name" value="CHYMOTRYPSIN"/>
</dbReference>
<keyword evidence="2" id="KW-0732">Signal</keyword>
<dbReference type="EMBL" id="KL367475">
    <property type="protein sequence ID" value="KFD72882.1"/>
    <property type="molecule type" value="Genomic_DNA"/>
</dbReference>
<dbReference type="InterPro" id="IPR018114">
    <property type="entry name" value="TRYPSIN_HIS"/>
</dbReference>
<dbReference type="PROSITE" id="PS50240">
    <property type="entry name" value="TRYPSIN_DOM"/>
    <property type="match status" value="1"/>
</dbReference>
<dbReference type="InterPro" id="IPR009003">
    <property type="entry name" value="Peptidase_S1_PA"/>
</dbReference>
<feature type="domain" description="Peptidase S1" evidence="3">
    <location>
        <begin position="46"/>
        <end position="297"/>
    </location>
</feature>
<gene>
    <name evidence="4" type="ORF">M513_00025</name>
    <name evidence="5" type="ORF">M514_00025</name>
</gene>
<dbReference type="Gene3D" id="2.40.10.10">
    <property type="entry name" value="Trypsin-like serine proteases"/>
    <property type="match status" value="1"/>
</dbReference>
<dbReference type="Pfam" id="PF00089">
    <property type="entry name" value="Trypsin"/>
    <property type="match status" value="1"/>
</dbReference>
<protein>
    <recommendedName>
        <fullName evidence="3">Peptidase S1 domain-containing protein</fullName>
    </recommendedName>
</protein>
<dbReference type="AlphaFoldDB" id="A0A085MNR6"/>
<dbReference type="GO" id="GO:0006508">
    <property type="term" value="P:proteolysis"/>
    <property type="evidence" value="ECO:0007669"/>
    <property type="project" value="InterPro"/>
</dbReference>
<evidence type="ECO:0000259" key="3">
    <source>
        <dbReference type="PROSITE" id="PS50240"/>
    </source>
</evidence>
<keyword evidence="6" id="KW-1185">Reference proteome</keyword>
<evidence type="ECO:0000256" key="2">
    <source>
        <dbReference type="SAM" id="SignalP"/>
    </source>
</evidence>
<reference evidence="4 6" key="1">
    <citation type="journal article" date="2014" name="Nat. Genet.">
        <title>Genome and transcriptome of the porcine whipworm Trichuris suis.</title>
        <authorList>
            <person name="Jex A.R."/>
            <person name="Nejsum P."/>
            <person name="Schwarz E.M."/>
            <person name="Hu L."/>
            <person name="Young N.D."/>
            <person name="Hall R.S."/>
            <person name="Korhonen P.K."/>
            <person name="Liao S."/>
            <person name="Thamsborg S."/>
            <person name="Xia J."/>
            <person name="Xu P."/>
            <person name="Wang S."/>
            <person name="Scheerlinck J.P."/>
            <person name="Hofmann A."/>
            <person name="Sternberg P.W."/>
            <person name="Wang J."/>
            <person name="Gasser R.B."/>
        </authorList>
    </citation>
    <scope>NUCLEOTIDE SEQUENCE [LARGE SCALE GENOMIC DNA]</scope>
    <source>
        <strain evidence="5">DCEP-RM93F</strain>
        <strain evidence="4">DCEP-RM93M</strain>
    </source>
</reference>
<feature type="chain" id="PRO_5007379343" description="Peptidase S1 domain-containing protein" evidence="2">
    <location>
        <begin position="19"/>
        <end position="297"/>
    </location>
</feature>
<name>A0A085MNR6_9BILA</name>
<evidence type="ECO:0000313" key="6">
    <source>
        <dbReference type="Proteomes" id="UP000030764"/>
    </source>
</evidence>
<dbReference type="InterPro" id="IPR043504">
    <property type="entry name" value="Peptidase_S1_PA_chymotrypsin"/>
</dbReference>
<dbReference type="EMBL" id="KL363182">
    <property type="protein sequence ID" value="KFD58862.1"/>
    <property type="molecule type" value="Genomic_DNA"/>
</dbReference>
<dbReference type="SMART" id="SM00020">
    <property type="entry name" value="Tryp_SPc"/>
    <property type="match status" value="1"/>
</dbReference>
<organism evidence="4 6">
    <name type="scientific">Trichuris suis</name>
    <name type="common">pig whipworm</name>
    <dbReference type="NCBI Taxonomy" id="68888"/>
    <lineage>
        <taxon>Eukaryota</taxon>
        <taxon>Metazoa</taxon>
        <taxon>Ecdysozoa</taxon>
        <taxon>Nematoda</taxon>
        <taxon>Enoplea</taxon>
        <taxon>Dorylaimia</taxon>
        <taxon>Trichinellida</taxon>
        <taxon>Trichuridae</taxon>
        <taxon>Trichuris</taxon>
    </lineage>
</organism>
<sequence length="297" mass="32910">MLMILLAVVAIAVQQCTSARISEPYDDGVCGRPTFRPKVHLKSLRITGGHEANPHSHPWIVYTQYGEQKCGAVILPTHARNSSDLLVTAAHCVRKLTKEDIKNATVIAGAHDISKNDEIGRQNAKVKAVVLAEGGMKNDVALLQLKKPFVFNDYVRSACLSGTSYLPPRTKCLVSGWGAIEGGVYRQTNLTYVPALEMPTVLMESGVVRHSDFFCEYAMGPAFDYYIHLCAGQEKGKKGVNNHDSGGPLICYDHDVWTLYGIIKGRTFAHPSRPSLFMNIIHFSKFIKKYASIEWWA</sequence>
<evidence type="ECO:0000313" key="5">
    <source>
        <dbReference type="EMBL" id="KFD72882.1"/>
    </source>
</evidence>
<dbReference type="CDD" id="cd00190">
    <property type="entry name" value="Tryp_SPc"/>
    <property type="match status" value="1"/>
</dbReference>
<evidence type="ECO:0000313" key="4">
    <source>
        <dbReference type="EMBL" id="KFD58862.1"/>
    </source>
</evidence>
<dbReference type="InterPro" id="IPR001314">
    <property type="entry name" value="Peptidase_S1A"/>
</dbReference>
<dbReference type="Proteomes" id="UP000030764">
    <property type="component" value="Unassembled WGS sequence"/>
</dbReference>
<dbReference type="GO" id="GO:0004252">
    <property type="term" value="F:serine-type endopeptidase activity"/>
    <property type="evidence" value="ECO:0007669"/>
    <property type="project" value="InterPro"/>
</dbReference>
<dbReference type="PROSITE" id="PS00134">
    <property type="entry name" value="TRYPSIN_HIS"/>
    <property type="match status" value="1"/>
</dbReference>
<dbReference type="Proteomes" id="UP000030758">
    <property type="component" value="Unassembled WGS sequence"/>
</dbReference>
<keyword evidence="1" id="KW-1015">Disulfide bond</keyword>
<feature type="signal peptide" evidence="2">
    <location>
        <begin position="1"/>
        <end position="18"/>
    </location>
</feature>
<evidence type="ECO:0000256" key="1">
    <source>
        <dbReference type="ARBA" id="ARBA00023157"/>
    </source>
</evidence>